<dbReference type="Gene3D" id="2.130.10.10">
    <property type="entry name" value="YVTN repeat-like/Quinoprotein amine dehydrogenase"/>
    <property type="match status" value="1"/>
</dbReference>
<accession>A0A3M6XAT8</accession>
<dbReference type="EMBL" id="QWIJ01000098">
    <property type="protein sequence ID" value="RMX87799.1"/>
    <property type="molecule type" value="Genomic_DNA"/>
</dbReference>
<dbReference type="AlphaFoldDB" id="A0A3M6XAT8"/>
<dbReference type="InterPro" id="IPR015943">
    <property type="entry name" value="WD40/YVTN_repeat-like_dom_sf"/>
</dbReference>
<comment type="caution">
    <text evidence="1">The sequence shown here is derived from an EMBL/GenBank/DDBJ whole genome shotgun (WGS) entry which is preliminary data.</text>
</comment>
<dbReference type="SUPFAM" id="SSF50969">
    <property type="entry name" value="YVTN repeat-like/Quinoprotein amine dehydrogenase"/>
    <property type="match status" value="1"/>
</dbReference>
<organism evidence="1 2">
    <name type="scientific">Hortaea werneckii</name>
    <name type="common">Black yeast</name>
    <name type="synonym">Cladosporium werneckii</name>
    <dbReference type="NCBI Taxonomy" id="91943"/>
    <lineage>
        <taxon>Eukaryota</taxon>
        <taxon>Fungi</taxon>
        <taxon>Dikarya</taxon>
        <taxon>Ascomycota</taxon>
        <taxon>Pezizomycotina</taxon>
        <taxon>Dothideomycetes</taxon>
        <taxon>Dothideomycetidae</taxon>
        <taxon>Mycosphaerellales</taxon>
        <taxon>Teratosphaeriaceae</taxon>
        <taxon>Hortaea</taxon>
    </lineage>
</organism>
<evidence type="ECO:0008006" key="3">
    <source>
        <dbReference type="Google" id="ProtNLM"/>
    </source>
</evidence>
<dbReference type="Proteomes" id="UP000281245">
    <property type="component" value="Unassembled WGS sequence"/>
</dbReference>
<protein>
    <recommendedName>
        <fullName evidence="3">Phytase-like domain-containing protein</fullName>
    </recommendedName>
</protein>
<evidence type="ECO:0000313" key="2">
    <source>
        <dbReference type="Proteomes" id="UP000281245"/>
    </source>
</evidence>
<dbReference type="VEuPathDB" id="FungiDB:BTJ68_13442"/>
<evidence type="ECO:0000313" key="1">
    <source>
        <dbReference type="EMBL" id="RMX87799.1"/>
    </source>
</evidence>
<name>A0A3M6XAT8_HORWE</name>
<sequence>MPFLILPRSQATSNPIYFLPSWTMYPFSPILLATIASAAPWGDHQWQHAGPLDAPDHSYGHNAPHHFGPPFGQHGGGLTSAAYFLDNNPNGSAIVALTVGSDGLLSDPVRTSTGGYGAISVNPDGSPRPVDTLSSQGSVTVKGNMLFTINSGSNTVVMFNIDSEDPTSLKMVGSPADTMGDVPVSVDYSDELHTACVLNGGSKPGVSCFHVDPWKGLVPQGSLRSLGYDFNQTTPPTAPAGTASQIIFDPDSKALFAILKGYAGPPAIPGSVVAYKTEYGMVSESPVRTQIGDIINDFGSVFLDESRLFMTDVSFGAAILDVDYGTLTLHEENHIGIEGQKAICWSAFDPYLNTAYAPDAGQPVVYTVDATSGMLTGSIAADNRTQGLFDTAIGGRGLMYSLAASNALNVLDLKAQKNVQYFDLSSVGERMPFTGLALWPN</sequence>
<gene>
    <name evidence="1" type="ORF">D0869_02083</name>
</gene>
<dbReference type="OrthoDB" id="10006285at2759"/>
<proteinExistence type="predicted"/>
<reference evidence="1 2" key="1">
    <citation type="journal article" date="2018" name="BMC Genomics">
        <title>Genomic evidence for intraspecific hybridization in a clonal and extremely halotolerant yeast.</title>
        <authorList>
            <person name="Gostincar C."/>
            <person name="Stajich J.E."/>
            <person name="Zupancic J."/>
            <person name="Zalar P."/>
            <person name="Gunde-Cimerman N."/>
        </authorList>
    </citation>
    <scope>NUCLEOTIDE SEQUENCE [LARGE SCALE GENOMIC DNA]</scope>
    <source>
        <strain evidence="1 2">EXF-6656</strain>
    </source>
</reference>
<dbReference type="InterPro" id="IPR011044">
    <property type="entry name" value="Quino_amine_DH_bsu"/>
</dbReference>